<keyword evidence="2" id="KW-1185">Reference proteome</keyword>
<dbReference type="AlphaFoldDB" id="A0A5B7EWM2"/>
<organism evidence="1 2">
    <name type="scientific">Portunus trituberculatus</name>
    <name type="common">Swimming crab</name>
    <name type="synonym">Neptunus trituberculatus</name>
    <dbReference type="NCBI Taxonomy" id="210409"/>
    <lineage>
        <taxon>Eukaryota</taxon>
        <taxon>Metazoa</taxon>
        <taxon>Ecdysozoa</taxon>
        <taxon>Arthropoda</taxon>
        <taxon>Crustacea</taxon>
        <taxon>Multicrustacea</taxon>
        <taxon>Malacostraca</taxon>
        <taxon>Eumalacostraca</taxon>
        <taxon>Eucarida</taxon>
        <taxon>Decapoda</taxon>
        <taxon>Pleocyemata</taxon>
        <taxon>Brachyura</taxon>
        <taxon>Eubrachyura</taxon>
        <taxon>Portunoidea</taxon>
        <taxon>Portunidae</taxon>
        <taxon>Portuninae</taxon>
        <taxon>Portunus</taxon>
    </lineage>
</organism>
<protein>
    <submittedName>
        <fullName evidence="1">Uncharacterized protein</fullName>
    </submittedName>
</protein>
<reference evidence="1 2" key="1">
    <citation type="submission" date="2019-05" db="EMBL/GenBank/DDBJ databases">
        <title>Another draft genome of Portunus trituberculatus and its Hox gene families provides insights of decapod evolution.</title>
        <authorList>
            <person name="Jeong J.-H."/>
            <person name="Song I."/>
            <person name="Kim S."/>
            <person name="Choi T."/>
            <person name="Kim D."/>
            <person name="Ryu S."/>
            <person name="Kim W."/>
        </authorList>
    </citation>
    <scope>NUCLEOTIDE SEQUENCE [LARGE SCALE GENOMIC DNA]</scope>
    <source>
        <tissue evidence="1">Muscle</tissue>
    </source>
</reference>
<evidence type="ECO:0000313" key="1">
    <source>
        <dbReference type="EMBL" id="MPC39181.1"/>
    </source>
</evidence>
<dbReference type="Proteomes" id="UP000324222">
    <property type="component" value="Unassembled WGS sequence"/>
</dbReference>
<dbReference type="EMBL" id="VSRR010004285">
    <property type="protein sequence ID" value="MPC39181.1"/>
    <property type="molecule type" value="Genomic_DNA"/>
</dbReference>
<comment type="caution">
    <text evidence="1">The sequence shown here is derived from an EMBL/GenBank/DDBJ whole genome shotgun (WGS) entry which is preliminary data.</text>
</comment>
<gene>
    <name evidence="1" type="ORF">E2C01_032706</name>
</gene>
<proteinExistence type="predicted"/>
<name>A0A5B7EWM2_PORTR</name>
<accession>A0A5B7EWM2</accession>
<evidence type="ECO:0000313" key="2">
    <source>
        <dbReference type="Proteomes" id="UP000324222"/>
    </source>
</evidence>
<sequence>MKRSDVPVTKRVTVNTAALCSVRNSELWLLFIRVVHLGKVGVEAAHHLAPHAVTPIPACRLNTDTHACDLL</sequence>